<feature type="transmembrane region" description="Helical" evidence="6">
    <location>
        <begin position="12"/>
        <end position="30"/>
    </location>
</feature>
<evidence type="ECO:0000313" key="9">
    <source>
        <dbReference type="Proteomes" id="UP001500540"/>
    </source>
</evidence>
<evidence type="ECO:0000256" key="5">
    <source>
        <dbReference type="ARBA" id="ARBA00023136"/>
    </source>
</evidence>
<organism evidence="8 9">
    <name type="scientific">Microbacterium kribbense</name>
    <dbReference type="NCBI Taxonomy" id="433645"/>
    <lineage>
        <taxon>Bacteria</taxon>
        <taxon>Bacillati</taxon>
        <taxon>Actinomycetota</taxon>
        <taxon>Actinomycetes</taxon>
        <taxon>Micrococcales</taxon>
        <taxon>Microbacteriaceae</taxon>
        <taxon>Microbacterium</taxon>
    </lineage>
</organism>
<feature type="transmembrane region" description="Helical" evidence="6">
    <location>
        <begin position="314"/>
        <end position="334"/>
    </location>
</feature>
<evidence type="ECO:0000256" key="3">
    <source>
        <dbReference type="ARBA" id="ARBA00022692"/>
    </source>
</evidence>
<sequence length="463" mass="50162">MMARLDRIRTWSMSPAFLAIIGLGFLFTFYDIFDINVSFVQMCTQLVTGCTPETALDSLALPTVLNLLGYVVGTLVLSPLSDRIGRRNMLLITMLITGLGSLYSALSPDFGNFVVSRIITGIGVGADLAIVNTYVGEVAPKQSRAKFTTVVFIMSALGAFFGIWLGLILTTGPAPWPTGIPFATGLESGWRWMYVIGAVLAVIAIILRFQLPESVRWLLQRGRTLDADVIATDMEKRAARRGPLAAPNLDEIPTHWPPARRIPYGDIFLNPVYLRRVILLFCMWFVGYITVYAFAAGFTTVLTSLKFSPPEAGVIAAVGSVGFIIEAVVMSFIVEKLERRYWLPIGTVVTFIGAFVVALGGSSLTIVFIGAILIFAGFNLWVSPSYALTVESFPTRARSTGFAIVDGVGHVGGGIGILILAPLVPHLSVLGALMLISSFLIIASILAQFTAHTRNRVFEEVSP</sequence>
<keyword evidence="9" id="KW-1185">Reference proteome</keyword>
<dbReference type="InterPro" id="IPR005829">
    <property type="entry name" value="Sugar_transporter_CS"/>
</dbReference>
<keyword evidence="4 6" id="KW-1133">Transmembrane helix</keyword>
<name>A0ABP7G4W4_9MICO</name>
<dbReference type="CDD" id="cd17316">
    <property type="entry name" value="MFS_SV2_like"/>
    <property type="match status" value="1"/>
</dbReference>
<keyword evidence="5 6" id="KW-0472">Membrane</keyword>
<feature type="transmembrane region" description="Helical" evidence="6">
    <location>
        <begin position="277"/>
        <end position="302"/>
    </location>
</feature>
<dbReference type="PANTHER" id="PTHR23511:SF34">
    <property type="entry name" value="SYNAPTIC VESICLE GLYCOPROTEIN 2"/>
    <property type="match status" value="1"/>
</dbReference>
<evidence type="ECO:0000256" key="6">
    <source>
        <dbReference type="SAM" id="Phobius"/>
    </source>
</evidence>
<evidence type="ECO:0000256" key="1">
    <source>
        <dbReference type="ARBA" id="ARBA00004651"/>
    </source>
</evidence>
<feature type="transmembrane region" description="Helical" evidence="6">
    <location>
        <begin position="147"/>
        <end position="169"/>
    </location>
</feature>
<feature type="transmembrane region" description="Helical" evidence="6">
    <location>
        <begin position="427"/>
        <end position="447"/>
    </location>
</feature>
<dbReference type="InterPro" id="IPR020846">
    <property type="entry name" value="MFS_dom"/>
</dbReference>
<proteinExistence type="predicted"/>
<keyword evidence="2" id="KW-0813">Transport</keyword>
<evidence type="ECO:0000256" key="4">
    <source>
        <dbReference type="ARBA" id="ARBA00022989"/>
    </source>
</evidence>
<feature type="transmembrane region" description="Helical" evidence="6">
    <location>
        <begin position="366"/>
        <end position="388"/>
    </location>
</feature>
<dbReference type="InterPro" id="IPR036259">
    <property type="entry name" value="MFS_trans_sf"/>
</dbReference>
<dbReference type="Proteomes" id="UP001500540">
    <property type="component" value="Unassembled WGS sequence"/>
</dbReference>
<feature type="transmembrane region" description="Helical" evidence="6">
    <location>
        <begin position="189"/>
        <end position="211"/>
    </location>
</feature>
<feature type="transmembrane region" description="Helical" evidence="6">
    <location>
        <begin position="118"/>
        <end position="135"/>
    </location>
</feature>
<evidence type="ECO:0000256" key="2">
    <source>
        <dbReference type="ARBA" id="ARBA00022448"/>
    </source>
</evidence>
<dbReference type="PROSITE" id="PS00216">
    <property type="entry name" value="SUGAR_TRANSPORT_1"/>
    <property type="match status" value="1"/>
</dbReference>
<dbReference type="InterPro" id="IPR005828">
    <property type="entry name" value="MFS_sugar_transport-like"/>
</dbReference>
<keyword evidence="3 6" id="KW-0812">Transmembrane</keyword>
<dbReference type="PROSITE" id="PS50850">
    <property type="entry name" value="MFS"/>
    <property type="match status" value="1"/>
</dbReference>
<dbReference type="EMBL" id="BAABAF010000002">
    <property type="protein sequence ID" value="GAA3756433.1"/>
    <property type="molecule type" value="Genomic_DNA"/>
</dbReference>
<protein>
    <submittedName>
        <fullName evidence="8">MFS transporter</fullName>
    </submittedName>
</protein>
<feature type="transmembrane region" description="Helical" evidence="6">
    <location>
        <begin position="59"/>
        <end position="77"/>
    </location>
</feature>
<accession>A0ABP7G4W4</accession>
<feature type="transmembrane region" description="Helical" evidence="6">
    <location>
        <begin position="341"/>
        <end position="360"/>
    </location>
</feature>
<comment type="subcellular location">
    <subcellularLocation>
        <location evidence="1">Cell membrane</location>
        <topology evidence="1">Multi-pass membrane protein</topology>
    </subcellularLocation>
</comment>
<dbReference type="Pfam" id="PF00083">
    <property type="entry name" value="Sugar_tr"/>
    <property type="match status" value="1"/>
</dbReference>
<dbReference type="SUPFAM" id="SSF103473">
    <property type="entry name" value="MFS general substrate transporter"/>
    <property type="match status" value="1"/>
</dbReference>
<dbReference type="Gene3D" id="1.20.1250.20">
    <property type="entry name" value="MFS general substrate transporter like domains"/>
    <property type="match status" value="1"/>
</dbReference>
<evidence type="ECO:0000259" key="7">
    <source>
        <dbReference type="PROSITE" id="PS50850"/>
    </source>
</evidence>
<dbReference type="PROSITE" id="PS00217">
    <property type="entry name" value="SUGAR_TRANSPORT_2"/>
    <property type="match status" value="1"/>
</dbReference>
<gene>
    <name evidence="8" type="ORF">GCM10022240_06550</name>
</gene>
<evidence type="ECO:0000313" key="8">
    <source>
        <dbReference type="EMBL" id="GAA3756433.1"/>
    </source>
</evidence>
<feature type="domain" description="Major facilitator superfamily (MFS) profile" evidence="7">
    <location>
        <begin position="17"/>
        <end position="455"/>
    </location>
</feature>
<feature type="transmembrane region" description="Helical" evidence="6">
    <location>
        <begin position="400"/>
        <end position="421"/>
    </location>
</feature>
<comment type="caution">
    <text evidence="8">The sequence shown here is derived from an EMBL/GenBank/DDBJ whole genome shotgun (WGS) entry which is preliminary data.</text>
</comment>
<feature type="transmembrane region" description="Helical" evidence="6">
    <location>
        <begin position="89"/>
        <end position="106"/>
    </location>
</feature>
<dbReference type="PANTHER" id="PTHR23511">
    <property type="entry name" value="SYNAPTIC VESICLE GLYCOPROTEIN 2"/>
    <property type="match status" value="1"/>
</dbReference>
<reference evidence="9" key="1">
    <citation type="journal article" date="2019" name="Int. J. Syst. Evol. Microbiol.">
        <title>The Global Catalogue of Microorganisms (GCM) 10K type strain sequencing project: providing services to taxonomists for standard genome sequencing and annotation.</title>
        <authorList>
            <consortium name="The Broad Institute Genomics Platform"/>
            <consortium name="The Broad Institute Genome Sequencing Center for Infectious Disease"/>
            <person name="Wu L."/>
            <person name="Ma J."/>
        </authorList>
    </citation>
    <scope>NUCLEOTIDE SEQUENCE [LARGE SCALE GENOMIC DNA]</scope>
    <source>
        <strain evidence="9">JCM 16950</strain>
    </source>
</reference>